<dbReference type="Proteomes" id="UP000256748">
    <property type="component" value="Unassembled WGS sequence"/>
</dbReference>
<proteinExistence type="predicted"/>
<dbReference type="InterPro" id="IPR027417">
    <property type="entry name" value="P-loop_NTPase"/>
</dbReference>
<dbReference type="EMBL" id="NAOO01000009">
    <property type="protein sequence ID" value="RFB96674.1"/>
    <property type="molecule type" value="Genomic_DNA"/>
</dbReference>
<dbReference type="AlphaFoldDB" id="A0A3E1BQV4"/>
<organism evidence="2 3">
    <name type="scientific">Rhizobium leguminosarum bv. trifolii</name>
    <dbReference type="NCBI Taxonomy" id="386"/>
    <lineage>
        <taxon>Bacteria</taxon>
        <taxon>Pseudomonadati</taxon>
        <taxon>Pseudomonadota</taxon>
        <taxon>Alphaproteobacteria</taxon>
        <taxon>Hyphomicrobiales</taxon>
        <taxon>Rhizobiaceae</taxon>
        <taxon>Rhizobium/Agrobacterium group</taxon>
        <taxon>Rhizobium</taxon>
    </lineage>
</organism>
<evidence type="ECO:0000313" key="2">
    <source>
        <dbReference type="EMBL" id="RFB96674.1"/>
    </source>
</evidence>
<dbReference type="PANTHER" id="PTHR22674:SF6">
    <property type="entry name" value="NTPASE KAP FAMILY P-LOOP DOMAIN-CONTAINING PROTEIN 1"/>
    <property type="match status" value="1"/>
</dbReference>
<name>A0A3E1BQV4_RHILT</name>
<protein>
    <recommendedName>
        <fullName evidence="1">KAP NTPase domain-containing protein</fullName>
    </recommendedName>
</protein>
<dbReference type="PANTHER" id="PTHR22674">
    <property type="entry name" value="NTPASE, KAP FAMILY P-LOOP DOMAIN-CONTAINING 1"/>
    <property type="match status" value="1"/>
</dbReference>
<dbReference type="SUPFAM" id="SSF52540">
    <property type="entry name" value="P-loop containing nucleoside triphosphate hydrolases"/>
    <property type="match status" value="1"/>
</dbReference>
<evidence type="ECO:0000313" key="3">
    <source>
        <dbReference type="Proteomes" id="UP000256748"/>
    </source>
</evidence>
<dbReference type="Gene3D" id="3.40.50.300">
    <property type="entry name" value="P-loop containing nucleotide triphosphate hydrolases"/>
    <property type="match status" value="1"/>
</dbReference>
<comment type="caution">
    <text evidence="2">The sequence shown here is derived from an EMBL/GenBank/DDBJ whole genome shotgun (WGS) entry which is preliminary data.</text>
</comment>
<accession>A0A3E1BQV4</accession>
<dbReference type="InterPro" id="IPR011646">
    <property type="entry name" value="KAP_P-loop"/>
</dbReference>
<dbReference type="Pfam" id="PF07693">
    <property type="entry name" value="KAP_NTPase"/>
    <property type="match status" value="1"/>
</dbReference>
<feature type="domain" description="KAP NTPase" evidence="1">
    <location>
        <begin position="23"/>
        <end position="339"/>
    </location>
</feature>
<reference evidence="2 3" key="1">
    <citation type="submission" date="2017-03" db="EMBL/GenBank/DDBJ databases">
        <title>Genome analysis of Rhizobial strains effectives or ineffectives for nitrogen fixation isolated from bean seeds.</title>
        <authorList>
            <person name="Peralta H."/>
            <person name="Aguilar-Vera A."/>
            <person name="Mora Y."/>
            <person name="Vargas-Lagunas C."/>
            <person name="Girard L."/>
            <person name="Mora J."/>
        </authorList>
    </citation>
    <scope>NUCLEOTIDE SEQUENCE [LARGE SCALE GENOMIC DNA]</scope>
    <source>
        <strain evidence="2 3">CCGM5</strain>
    </source>
</reference>
<dbReference type="InterPro" id="IPR052754">
    <property type="entry name" value="NTPase_KAP_P-loop"/>
</dbReference>
<gene>
    <name evidence="2" type="ORF">B5K10_09275</name>
</gene>
<sequence length="733" mass="81018">MTGRLFGDRPISRPEDDAFGLSSFADALATSLLQMSPQDGLVVSIEGPWGAGKSSAIALAMRTVMLRVLNGVGEGREEIERLSDVDLQERWIKLAKRRQTHIVRFNPWNFSGQENLVRAFFRELSSQLQIEPESWRTRQMSRIAGYLPAVGGSVATGGALVAGAPLWGIAAAAGAVGRALGEMGQKAFSKDASLEIAKKNLAGVLKASGQRVIVVIDDLDRLMPTEMRAVFSLVKSLGDLPNVLYLLSFDDAIVHKALSQTAEKIDSEFLEKIVQVSLKLPPPWRSELHQLLSLRLNAIIGDASPADENRWRRMMTGAIDPYLETPRDVTRLVNSIQVIWPNVKGDVDLTDLIGITTLQLFDQKAFDLVRDEIETITYADYQYEDDDEFGKRMEPSMARNPEAAKEAMTIMFPRLSKVWKSFSGDNAVYLLQKEQRRISTKEYHRNYFVFGRDPRMLMRSEIDSLLVASNPSSVLGATIRRLETDISGPPSRIATLLGQLVEAVYARPLLSPAFVCALLDNADHLIRREDEVWDMFITHNDQRISNIIKLGLEKLEAGVRAEILSILVGYESGLQTRAAVVEEDAARHGLFGSKPSNESERLFSANTIGQAAVAIRDQVAAACTSGLVWQTPTPARLIAAWRRMAGNATVKAWTEAVIADGDHVADFANALPSRVYQTGGDGSKIIWTFERARYAEILDTDALLDRLTGLADADAEASEALDRLREAELRARD</sequence>
<dbReference type="RefSeq" id="WP_116273103.1">
    <property type="nucleotide sequence ID" value="NZ_KZ859521.1"/>
</dbReference>
<evidence type="ECO:0000259" key="1">
    <source>
        <dbReference type="Pfam" id="PF07693"/>
    </source>
</evidence>